<evidence type="ECO:0000259" key="18">
    <source>
        <dbReference type="Pfam" id="PF01746"/>
    </source>
</evidence>
<comment type="function">
    <text evidence="1 15 16">Specifically methylates guanosine-37 in various tRNAs.</text>
</comment>
<dbReference type="RefSeq" id="WP_245745303.1">
    <property type="nucleotide sequence ID" value="NZ_FNZA01000005.1"/>
</dbReference>
<evidence type="ECO:0000256" key="6">
    <source>
        <dbReference type="ARBA" id="ARBA00014679"/>
    </source>
</evidence>
<keyword evidence="20" id="KW-1185">Reference proteome</keyword>
<dbReference type="NCBIfam" id="TIGR00088">
    <property type="entry name" value="trmD"/>
    <property type="match status" value="1"/>
</dbReference>
<reference evidence="20" key="1">
    <citation type="submission" date="2016-10" db="EMBL/GenBank/DDBJ databases">
        <authorList>
            <person name="Varghese N."/>
            <person name="Submissions S."/>
        </authorList>
    </citation>
    <scope>NUCLEOTIDE SEQUENCE [LARGE SCALE GENOMIC DNA]</scope>
    <source>
        <strain evidence="20">CGMCC 1.10218</strain>
    </source>
</reference>
<comment type="subunit">
    <text evidence="4 15 16">Homodimer.</text>
</comment>
<evidence type="ECO:0000256" key="12">
    <source>
        <dbReference type="ARBA" id="ARBA00029736"/>
    </source>
</evidence>
<feature type="binding site" evidence="15">
    <location>
        <position position="129"/>
    </location>
    <ligand>
        <name>S-adenosyl-L-methionine</name>
        <dbReference type="ChEBI" id="CHEBI:59789"/>
    </ligand>
</feature>
<keyword evidence="8 15" id="KW-0489">Methyltransferase</keyword>
<feature type="region of interest" description="Disordered" evidence="17">
    <location>
        <begin position="264"/>
        <end position="296"/>
    </location>
</feature>
<dbReference type="Pfam" id="PF01746">
    <property type="entry name" value="tRNA_m1G_MT"/>
    <property type="match status" value="1"/>
</dbReference>
<dbReference type="FunFam" id="1.10.1270.20:FF:000001">
    <property type="entry name" value="tRNA (guanine-N(1)-)-methyltransferase"/>
    <property type="match status" value="1"/>
</dbReference>
<evidence type="ECO:0000256" key="3">
    <source>
        <dbReference type="ARBA" id="ARBA00007630"/>
    </source>
</evidence>
<dbReference type="PANTHER" id="PTHR46417:SF1">
    <property type="entry name" value="TRNA (GUANINE-N(1)-)-METHYLTRANSFERASE"/>
    <property type="match status" value="1"/>
</dbReference>
<evidence type="ECO:0000256" key="4">
    <source>
        <dbReference type="ARBA" id="ARBA00011738"/>
    </source>
</evidence>
<gene>
    <name evidence="15" type="primary">trmD</name>
    <name evidence="19" type="ORF">SAMN04488058_10514</name>
</gene>
<evidence type="ECO:0000256" key="9">
    <source>
        <dbReference type="ARBA" id="ARBA00022679"/>
    </source>
</evidence>
<dbReference type="InterPro" id="IPR016009">
    <property type="entry name" value="tRNA_MeTrfase_TRMD/TRM10"/>
</dbReference>
<comment type="catalytic activity">
    <reaction evidence="14 15 16">
        <text>guanosine(37) in tRNA + S-adenosyl-L-methionine = N(1)-methylguanosine(37) in tRNA + S-adenosyl-L-homocysteine + H(+)</text>
        <dbReference type="Rhea" id="RHEA:36899"/>
        <dbReference type="Rhea" id="RHEA-COMP:10145"/>
        <dbReference type="Rhea" id="RHEA-COMP:10147"/>
        <dbReference type="ChEBI" id="CHEBI:15378"/>
        <dbReference type="ChEBI" id="CHEBI:57856"/>
        <dbReference type="ChEBI" id="CHEBI:59789"/>
        <dbReference type="ChEBI" id="CHEBI:73542"/>
        <dbReference type="ChEBI" id="CHEBI:74269"/>
        <dbReference type="EC" id="2.1.1.228"/>
    </reaction>
</comment>
<comment type="subcellular location">
    <subcellularLocation>
        <location evidence="2 15 16">Cytoplasm</location>
    </subcellularLocation>
</comment>
<dbReference type="Gene3D" id="3.40.1280.10">
    <property type="match status" value="1"/>
</dbReference>
<feature type="domain" description="tRNA methyltransferase TRMD/TRM10-type" evidence="18">
    <location>
        <begin position="17"/>
        <end position="239"/>
    </location>
</feature>
<protein>
    <recommendedName>
        <fullName evidence="6 15">tRNA (guanine-N(1)-)-methyltransferase</fullName>
        <ecNumber evidence="5 15">2.1.1.228</ecNumber>
    </recommendedName>
    <alternativeName>
        <fullName evidence="12 15">M1G-methyltransferase</fullName>
    </alternativeName>
    <alternativeName>
        <fullName evidence="13 15">tRNA [GM37] methyltransferase</fullName>
    </alternativeName>
</protein>
<evidence type="ECO:0000256" key="15">
    <source>
        <dbReference type="HAMAP-Rule" id="MF_00605"/>
    </source>
</evidence>
<keyword evidence="9 15" id="KW-0808">Transferase</keyword>
<accession>A0A1H6XB89</accession>
<evidence type="ECO:0000256" key="7">
    <source>
        <dbReference type="ARBA" id="ARBA00022490"/>
    </source>
</evidence>
<evidence type="ECO:0000256" key="11">
    <source>
        <dbReference type="ARBA" id="ARBA00022694"/>
    </source>
</evidence>
<dbReference type="AlphaFoldDB" id="A0A1H6XB89"/>
<comment type="similarity">
    <text evidence="3 15 16">Belongs to the RNA methyltransferase TrmD family.</text>
</comment>
<dbReference type="GO" id="GO:0002939">
    <property type="term" value="P:tRNA N1-guanine methylation"/>
    <property type="evidence" value="ECO:0007669"/>
    <property type="project" value="TreeGrafter"/>
</dbReference>
<dbReference type="CDD" id="cd18080">
    <property type="entry name" value="TrmD-like"/>
    <property type="match status" value="1"/>
</dbReference>
<dbReference type="Gene3D" id="1.10.1270.20">
    <property type="entry name" value="tRNA(m1g37)methyltransferase, domain 2"/>
    <property type="match status" value="1"/>
</dbReference>
<evidence type="ECO:0000256" key="14">
    <source>
        <dbReference type="ARBA" id="ARBA00047783"/>
    </source>
</evidence>
<keyword evidence="11 15" id="KW-0819">tRNA processing</keyword>
<keyword evidence="7 15" id="KW-0963">Cytoplasm</keyword>
<dbReference type="GO" id="GO:0052906">
    <property type="term" value="F:tRNA (guanine(37)-N1)-methyltransferase activity"/>
    <property type="evidence" value="ECO:0007669"/>
    <property type="project" value="UniProtKB-UniRule"/>
</dbReference>
<dbReference type="InterPro" id="IPR029026">
    <property type="entry name" value="tRNA_m1G_MTases_N"/>
</dbReference>
<dbReference type="Proteomes" id="UP000199223">
    <property type="component" value="Unassembled WGS sequence"/>
</dbReference>
<dbReference type="EMBL" id="FNZA01000005">
    <property type="protein sequence ID" value="SEJ21795.1"/>
    <property type="molecule type" value="Genomic_DNA"/>
</dbReference>
<dbReference type="HAMAP" id="MF_00605">
    <property type="entry name" value="TrmD"/>
    <property type="match status" value="1"/>
</dbReference>
<evidence type="ECO:0000256" key="1">
    <source>
        <dbReference type="ARBA" id="ARBA00002634"/>
    </source>
</evidence>
<evidence type="ECO:0000313" key="20">
    <source>
        <dbReference type="Proteomes" id="UP000199223"/>
    </source>
</evidence>
<dbReference type="NCBIfam" id="NF000648">
    <property type="entry name" value="PRK00026.1"/>
    <property type="match status" value="1"/>
</dbReference>
<evidence type="ECO:0000256" key="10">
    <source>
        <dbReference type="ARBA" id="ARBA00022691"/>
    </source>
</evidence>
<sequence>MKPDPSPGPDDAAGPLHFSFLTLFPELLAPFAAEAILGKARARGLIEVDLINLRDFAENKHLKVDDTPYGGGAGMVIRVDVAARALKGLSARGLPPPDEVILFSPAGERFTQAHAEEWATKRHLAFLCGRYEGFDARTEALVTRELSVGDFVMMGGEAAAACVLEAVARLRPGVLGDAASHQDDSFSSGLLDYPEYTRPPEWEGRAVPEVLRGGNHAAIGRWRRERALERTLARRPDLLPGAALTPQDSADLLALGASAEQLAAWNAPAPPAPKRPRRRSGAGEPQEEASERVSGS</sequence>
<name>A0A1H6XB89_9DEIO</name>
<dbReference type="InterPro" id="IPR002649">
    <property type="entry name" value="tRNA_m1G_MeTrfase_TrmD"/>
</dbReference>
<evidence type="ECO:0000256" key="8">
    <source>
        <dbReference type="ARBA" id="ARBA00022603"/>
    </source>
</evidence>
<proteinExistence type="inferred from homology"/>
<evidence type="ECO:0000256" key="2">
    <source>
        <dbReference type="ARBA" id="ARBA00004496"/>
    </source>
</evidence>
<evidence type="ECO:0000256" key="16">
    <source>
        <dbReference type="RuleBase" id="RU003464"/>
    </source>
</evidence>
<organism evidence="19 20">
    <name type="scientific">Deinococcus reticulitermitis</name>
    <dbReference type="NCBI Taxonomy" id="856736"/>
    <lineage>
        <taxon>Bacteria</taxon>
        <taxon>Thermotogati</taxon>
        <taxon>Deinococcota</taxon>
        <taxon>Deinococci</taxon>
        <taxon>Deinococcales</taxon>
        <taxon>Deinococcaceae</taxon>
        <taxon>Deinococcus</taxon>
    </lineage>
</organism>
<evidence type="ECO:0000256" key="13">
    <source>
        <dbReference type="ARBA" id="ARBA00033392"/>
    </source>
</evidence>
<evidence type="ECO:0000313" key="19">
    <source>
        <dbReference type="EMBL" id="SEJ21795.1"/>
    </source>
</evidence>
<dbReference type="GO" id="GO:0005829">
    <property type="term" value="C:cytosol"/>
    <property type="evidence" value="ECO:0007669"/>
    <property type="project" value="TreeGrafter"/>
</dbReference>
<dbReference type="PANTHER" id="PTHR46417">
    <property type="entry name" value="TRNA (GUANINE-N(1)-)-METHYLTRANSFERASE"/>
    <property type="match status" value="1"/>
</dbReference>
<dbReference type="SUPFAM" id="SSF75217">
    <property type="entry name" value="alpha/beta knot"/>
    <property type="match status" value="1"/>
</dbReference>
<keyword evidence="10 15" id="KW-0949">S-adenosyl-L-methionine</keyword>
<dbReference type="InterPro" id="IPR029028">
    <property type="entry name" value="Alpha/beta_knot_MTases"/>
</dbReference>
<evidence type="ECO:0000256" key="5">
    <source>
        <dbReference type="ARBA" id="ARBA00012807"/>
    </source>
</evidence>
<dbReference type="InterPro" id="IPR023148">
    <property type="entry name" value="tRNA_m1G_MeTrfase_C_sf"/>
</dbReference>
<evidence type="ECO:0000256" key="17">
    <source>
        <dbReference type="SAM" id="MobiDB-lite"/>
    </source>
</evidence>
<dbReference type="STRING" id="856736.SAMN04488058_10514"/>
<feature type="binding site" evidence="15">
    <location>
        <begin position="148"/>
        <end position="153"/>
    </location>
    <ligand>
        <name>S-adenosyl-L-methionine</name>
        <dbReference type="ChEBI" id="CHEBI:59789"/>
    </ligand>
</feature>
<dbReference type="EC" id="2.1.1.228" evidence="5 15"/>